<reference evidence="2" key="1">
    <citation type="submission" date="2019-12" db="EMBL/GenBank/DDBJ databases">
        <title>An insight into the sialome of adult female Ixodes ricinus ticks feeding for 6 days.</title>
        <authorList>
            <person name="Perner J."/>
            <person name="Ribeiro J.M.C."/>
        </authorList>
    </citation>
    <scope>NUCLEOTIDE SEQUENCE</scope>
    <source>
        <strain evidence="2">Semi-engorged</strain>
        <tissue evidence="2">Salivary glands</tissue>
    </source>
</reference>
<dbReference type="AlphaFoldDB" id="A0A6B0UDY0"/>
<keyword evidence="1" id="KW-0732">Signal</keyword>
<evidence type="ECO:0000256" key="1">
    <source>
        <dbReference type="SAM" id="SignalP"/>
    </source>
</evidence>
<feature type="signal peptide" evidence="1">
    <location>
        <begin position="1"/>
        <end position="16"/>
    </location>
</feature>
<name>A0A6B0UDY0_IXORI</name>
<organism evidence="2">
    <name type="scientific">Ixodes ricinus</name>
    <name type="common">Common tick</name>
    <name type="synonym">Acarus ricinus</name>
    <dbReference type="NCBI Taxonomy" id="34613"/>
    <lineage>
        <taxon>Eukaryota</taxon>
        <taxon>Metazoa</taxon>
        <taxon>Ecdysozoa</taxon>
        <taxon>Arthropoda</taxon>
        <taxon>Chelicerata</taxon>
        <taxon>Arachnida</taxon>
        <taxon>Acari</taxon>
        <taxon>Parasitiformes</taxon>
        <taxon>Ixodida</taxon>
        <taxon>Ixodoidea</taxon>
        <taxon>Ixodidae</taxon>
        <taxon>Ixodinae</taxon>
        <taxon>Ixodes</taxon>
    </lineage>
</organism>
<feature type="chain" id="PRO_5025434376" evidence="1">
    <location>
        <begin position="17"/>
        <end position="97"/>
    </location>
</feature>
<evidence type="ECO:0000313" key="2">
    <source>
        <dbReference type="EMBL" id="MXU87530.1"/>
    </source>
</evidence>
<accession>A0A6B0UDY0</accession>
<dbReference type="EMBL" id="GIFC01005447">
    <property type="protein sequence ID" value="MXU87530.1"/>
    <property type="molecule type" value="Transcribed_RNA"/>
</dbReference>
<proteinExistence type="predicted"/>
<sequence length="97" mass="10782">MLLFLQLLSQLQLVIAQLDEDVLHLLQLSLELLVLAQGSAGCNLVALDCLQQAAALHMILLDPSQLPLQLFCPRLPLRHQEAQLLIVVRLRFAVAPQ</sequence>
<protein>
    <submittedName>
        <fullName evidence="2">Putative secreted protein</fullName>
    </submittedName>
</protein>